<organism evidence="1 2">
    <name type="scientific">Saccharopolyspora hirsuta</name>
    <dbReference type="NCBI Taxonomy" id="1837"/>
    <lineage>
        <taxon>Bacteria</taxon>
        <taxon>Bacillati</taxon>
        <taxon>Actinomycetota</taxon>
        <taxon>Actinomycetes</taxon>
        <taxon>Pseudonocardiales</taxon>
        <taxon>Pseudonocardiaceae</taxon>
        <taxon>Saccharopolyspora</taxon>
    </lineage>
</organism>
<comment type="caution">
    <text evidence="1">The sequence shown here is derived from an EMBL/GenBank/DDBJ whole genome shotgun (WGS) entry which is preliminary data.</text>
</comment>
<dbReference type="AlphaFoldDB" id="A0A5M7CAP0"/>
<reference evidence="1 2" key="1">
    <citation type="submission" date="2019-09" db="EMBL/GenBank/DDBJ databases">
        <title>Draft genome sequence of the thermophilic Saccharopolyspora hirsuta VKM Ac-666T.</title>
        <authorList>
            <person name="Lobastova T.G."/>
            <person name="Fokina V."/>
            <person name="Bragin E.Y."/>
            <person name="Shtratnikova V.Y."/>
            <person name="Starodumova I.P."/>
            <person name="Tarlachkov S.V."/>
            <person name="Donova M.V."/>
        </authorList>
    </citation>
    <scope>NUCLEOTIDE SEQUENCE [LARGE SCALE GENOMIC DNA]</scope>
    <source>
        <strain evidence="1 2">VKM Ac-666</strain>
    </source>
</reference>
<gene>
    <name evidence="1" type="ORF">F1721_01090</name>
</gene>
<protein>
    <recommendedName>
        <fullName evidence="3">HEAT repeat domain-containing protein</fullName>
    </recommendedName>
</protein>
<evidence type="ECO:0008006" key="3">
    <source>
        <dbReference type="Google" id="ProtNLM"/>
    </source>
</evidence>
<accession>A0A5M7CAP0</accession>
<dbReference type="Proteomes" id="UP000323946">
    <property type="component" value="Unassembled WGS sequence"/>
</dbReference>
<proteinExistence type="predicted"/>
<evidence type="ECO:0000313" key="1">
    <source>
        <dbReference type="EMBL" id="KAA5838450.1"/>
    </source>
</evidence>
<dbReference type="OrthoDB" id="3273854at2"/>
<keyword evidence="2" id="KW-1185">Reference proteome</keyword>
<dbReference type="EMBL" id="VWPH01000001">
    <property type="protein sequence ID" value="KAA5838450.1"/>
    <property type="molecule type" value="Genomic_DNA"/>
</dbReference>
<sequence>MRALSAYGRRLSDAEYQSVRARLDSGDSHQRHLGLHLAVVRRDLAAVERAVADPALRRRALSAAIRLPVSDEVLAALVRGGARRDRLAVYGVLRRSRRRALADRLVGEVHEQYGRRELADLLPACSPDVVARWLSTAGPGAGQLHRLARVAPAAVAEFVLAEAADKHGRELARWLRRHRGLLAVLATRRPRAVAEVLRGQPRIAHNLAWDPQVAAALFADPAALVEADPSWLRSLGHRGLPLNARSRAAIAALPADRAASLLRSLRAGPACESVLSAVPLEHRRQVVELAYPADRMLTDLSAEELAVLPSADRAELAHRILAENDTDRNWRRLAITAALPYDQAAPALLEATASHRYQERRAAWTALLSCAVREHDPEALVAALRAARRAWHDQDLVRAAALRPVAAAPARLQSAVPVAVLREAVQAATGAPDMTADTAALISRWLTRSLTSALARGNPDRANDLQALLVPLHADLRTPGRGPSVPGLPASGLWDGLRDRVLRDARRGRFAPALRAGELLASALPPELDRLIGEIARTAEDPADAAAAAKVWTTAPATRDERVGELVAHNPELGRVDALWQVVATRRTDLLDRLLDSGEALPSLPAGRTGRWTPEQRAAVEAHAAAVARDEENPPRERESAVRLITEPGTLAAIADDAPPPVAIAALSRLATTAPDHALPVLQRHANAPAGPVVRGAVRSLGVALDALPESATVGALGPVIARASVGAAKEAARLLAKRHPVGAVDVLADVWADPALHHDVRAAAAAALLGFLDEDPRVPGMLGEAVLGEPAVRSAVFRAAPGRLTPGQRPGFARVLADALVRAATAPSYDLVTAYAEWWHHAPGAIDQLPRLATAPASQDAFPVVCRLLLQRPTALATAADQLVLDITTGEPDTADIAWHRLAELASAGAHTGRADGDEISTDASRILVEACRTAGMHAAGAQLLWNLAERSLAGPVDLAIWDELVDAVDERPNRWPGPSSYRMSALDPDPDTAAAVTDHLRQQDGSVPGLLAVQLVTTTARRTGWTPAWSDRLTALRDHPDADVREAARTVRRPRAAAPRA</sequence>
<name>A0A5M7CAP0_SACHI</name>
<evidence type="ECO:0000313" key="2">
    <source>
        <dbReference type="Proteomes" id="UP000323946"/>
    </source>
</evidence>